<dbReference type="SUPFAM" id="SSF51905">
    <property type="entry name" value="FAD/NAD(P)-binding domain"/>
    <property type="match status" value="1"/>
</dbReference>
<comment type="similarity">
    <text evidence="2">Belongs to the GMC oxidoreductase family.</text>
</comment>
<feature type="region of interest" description="Disordered" evidence="8">
    <location>
        <begin position="640"/>
        <end position="664"/>
    </location>
</feature>
<keyword evidence="10" id="KW-0732">Signal</keyword>
<dbReference type="Gene3D" id="3.30.560.10">
    <property type="entry name" value="Glucose Oxidase, domain 3"/>
    <property type="match status" value="1"/>
</dbReference>
<reference evidence="12 13" key="1">
    <citation type="journal article" date="2012" name="Science">
        <title>The Paleozoic origin of enzymatic lignin decomposition reconstructed from 31 fungal genomes.</title>
        <authorList>
            <person name="Floudas D."/>
            <person name="Binder M."/>
            <person name="Riley R."/>
            <person name="Barry K."/>
            <person name="Blanchette R.A."/>
            <person name="Henrissat B."/>
            <person name="Martinez A.T."/>
            <person name="Otillar R."/>
            <person name="Spatafora J.W."/>
            <person name="Yadav J.S."/>
            <person name="Aerts A."/>
            <person name="Benoit I."/>
            <person name="Boyd A."/>
            <person name="Carlson A."/>
            <person name="Copeland A."/>
            <person name="Coutinho P.M."/>
            <person name="de Vries R.P."/>
            <person name="Ferreira P."/>
            <person name="Findley K."/>
            <person name="Foster B."/>
            <person name="Gaskell J."/>
            <person name="Glotzer D."/>
            <person name="Gorecki P."/>
            <person name="Heitman J."/>
            <person name="Hesse C."/>
            <person name="Hori C."/>
            <person name="Igarashi K."/>
            <person name="Jurgens J.A."/>
            <person name="Kallen N."/>
            <person name="Kersten P."/>
            <person name="Kohler A."/>
            <person name="Kuees U."/>
            <person name="Kumar T.K.A."/>
            <person name="Kuo A."/>
            <person name="LaButti K."/>
            <person name="Larrondo L.F."/>
            <person name="Lindquist E."/>
            <person name="Ling A."/>
            <person name="Lombard V."/>
            <person name="Lucas S."/>
            <person name="Lundell T."/>
            <person name="Martin R."/>
            <person name="McLaughlin D.J."/>
            <person name="Morgenstern I."/>
            <person name="Morin E."/>
            <person name="Murat C."/>
            <person name="Nagy L.G."/>
            <person name="Nolan M."/>
            <person name="Ohm R.A."/>
            <person name="Patyshakuliyeva A."/>
            <person name="Rokas A."/>
            <person name="Ruiz-Duenas F.J."/>
            <person name="Sabat G."/>
            <person name="Salamov A."/>
            <person name="Samejima M."/>
            <person name="Schmutz J."/>
            <person name="Slot J.C."/>
            <person name="St John F."/>
            <person name="Stenlid J."/>
            <person name="Sun H."/>
            <person name="Sun S."/>
            <person name="Syed K."/>
            <person name="Tsang A."/>
            <person name="Wiebenga A."/>
            <person name="Young D."/>
            <person name="Pisabarro A."/>
            <person name="Eastwood D.C."/>
            <person name="Martin F."/>
            <person name="Cullen D."/>
            <person name="Grigoriev I.V."/>
            <person name="Hibbett D.S."/>
        </authorList>
    </citation>
    <scope>NUCLEOTIDE SEQUENCE [LARGE SCALE GENOMIC DNA]</scope>
    <source>
        <strain evidence="12 13">DJM-731 SS1</strain>
    </source>
</reference>
<keyword evidence="4 7" id="KW-0274">FAD</keyword>
<feature type="active site" description="Proton acceptor" evidence="6">
    <location>
        <position position="613"/>
    </location>
</feature>
<evidence type="ECO:0000259" key="11">
    <source>
        <dbReference type="PROSITE" id="PS00624"/>
    </source>
</evidence>
<name>M5GCF1_DACPD</name>
<keyword evidence="9" id="KW-0472">Membrane</keyword>
<dbReference type="AlphaFoldDB" id="M5GCF1"/>
<keyword evidence="3" id="KW-0285">Flavoprotein</keyword>
<dbReference type="PIRSF" id="PIRSF000137">
    <property type="entry name" value="Alcohol_oxidase"/>
    <property type="match status" value="1"/>
</dbReference>
<gene>
    <name evidence="12" type="ORF">DACRYDRAFT_21277</name>
</gene>
<feature type="binding site" evidence="7">
    <location>
        <position position="284"/>
    </location>
    <ligand>
        <name>FAD</name>
        <dbReference type="ChEBI" id="CHEBI:57692"/>
    </ligand>
</feature>
<evidence type="ECO:0000256" key="2">
    <source>
        <dbReference type="ARBA" id="ARBA00010790"/>
    </source>
</evidence>
<dbReference type="InterPro" id="IPR027424">
    <property type="entry name" value="Glucose_Oxidase_domain_2"/>
</dbReference>
<feature type="active site" description="Proton donor" evidence="6">
    <location>
        <position position="570"/>
    </location>
</feature>
<dbReference type="Gene3D" id="4.10.450.10">
    <property type="entry name" value="Glucose Oxidase, domain 2"/>
    <property type="match status" value="1"/>
</dbReference>
<accession>M5GCF1</accession>
<evidence type="ECO:0000256" key="5">
    <source>
        <dbReference type="ARBA" id="ARBA00023002"/>
    </source>
</evidence>
<evidence type="ECO:0000313" key="13">
    <source>
        <dbReference type="Proteomes" id="UP000030653"/>
    </source>
</evidence>
<dbReference type="OrthoDB" id="269227at2759"/>
<dbReference type="EMBL" id="JH795859">
    <property type="protein sequence ID" value="EJU03852.1"/>
    <property type="molecule type" value="Genomic_DNA"/>
</dbReference>
<feature type="transmembrane region" description="Helical" evidence="9">
    <location>
        <begin position="669"/>
        <end position="691"/>
    </location>
</feature>
<dbReference type="OMA" id="GYHLQDH"/>
<dbReference type="GeneID" id="63687384"/>
<keyword evidence="5" id="KW-0560">Oxidoreductase</keyword>
<feature type="chain" id="PRO_5004067739" evidence="10">
    <location>
        <begin position="20"/>
        <end position="692"/>
    </location>
</feature>
<feature type="signal peptide" evidence="10">
    <location>
        <begin position="1"/>
        <end position="19"/>
    </location>
</feature>
<dbReference type="HOGENOM" id="CLU_002865_6_0_1"/>
<dbReference type="RefSeq" id="XP_040630746.1">
    <property type="nucleotide sequence ID" value="XM_040772322.1"/>
</dbReference>
<evidence type="ECO:0000256" key="4">
    <source>
        <dbReference type="ARBA" id="ARBA00022827"/>
    </source>
</evidence>
<comment type="cofactor">
    <cofactor evidence="1 7">
        <name>FAD</name>
        <dbReference type="ChEBI" id="CHEBI:57692"/>
    </cofactor>
</comment>
<evidence type="ECO:0000256" key="8">
    <source>
        <dbReference type="SAM" id="MobiDB-lite"/>
    </source>
</evidence>
<dbReference type="InterPro" id="IPR036188">
    <property type="entry name" value="FAD/NAD-bd_sf"/>
</dbReference>
<evidence type="ECO:0000256" key="3">
    <source>
        <dbReference type="ARBA" id="ARBA00022630"/>
    </source>
</evidence>
<dbReference type="STRING" id="1858805.M5GCF1"/>
<dbReference type="InterPro" id="IPR012132">
    <property type="entry name" value="GMC_OxRdtase"/>
</dbReference>
<evidence type="ECO:0000256" key="7">
    <source>
        <dbReference type="PIRSR" id="PIRSR000137-2"/>
    </source>
</evidence>
<protein>
    <submittedName>
        <fullName evidence="12">Alcohol oxidase</fullName>
    </submittedName>
</protein>
<keyword evidence="13" id="KW-1185">Reference proteome</keyword>
<evidence type="ECO:0000256" key="9">
    <source>
        <dbReference type="SAM" id="Phobius"/>
    </source>
</evidence>
<dbReference type="PANTHER" id="PTHR11552">
    <property type="entry name" value="GLUCOSE-METHANOL-CHOLINE GMC OXIDOREDUCTASE"/>
    <property type="match status" value="1"/>
</dbReference>
<dbReference type="PROSITE" id="PS00624">
    <property type="entry name" value="GMC_OXRED_2"/>
    <property type="match status" value="1"/>
</dbReference>
<dbReference type="InterPro" id="IPR007867">
    <property type="entry name" value="GMC_OxRtase_C"/>
</dbReference>
<evidence type="ECO:0000256" key="6">
    <source>
        <dbReference type="PIRSR" id="PIRSR000137-1"/>
    </source>
</evidence>
<dbReference type="Pfam" id="PF00732">
    <property type="entry name" value="GMC_oxred_N"/>
    <property type="match status" value="1"/>
</dbReference>
<dbReference type="SUPFAM" id="SSF54373">
    <property type="entry name" value="FAD-linked reductases, C-terminal domain"/>
    <property type="match status" value="1"/>
</dbReference>
<dbReference type="PANTHER" id="PTHR11552:SF218">
    <property type="entry name" value="GLUCOSE-METHANOL-CHOLINE OXIDOREDUCTASE N-TERMINAL DOMAIN-CONTAINING PROTEIN"/>
    <property type="match status" value="1"/>
</dbReference>
<dbReference type="InterPro" id="IPR000172">
    <property type="entry name" value="GMC_OxRdtase_N"/>
</dbReference>
<organism evidence="12 13">
    <name type="scientific">Dacryopinax primogenitus (strain DJM 731)</name>
    <name type="common">Brown rot fungus</name>
    <dbReference type="NCBI Taxonomy" id="1858805"/>
    <lineage>
        <taxon>Eukaryota</taxon>
        <taxon>Fungi</taxon>
        <taxon>Dikarya</taxon>
        <taxon>Basidiomycota</taxon>
        <taxon>Agaricomycotina</taxon>
        <taxon>Dacrymycetes</taxon>
        <taxon>Dacrymycetales</taxon>
        <taxon>Dacrymycetaceae</taxon>
        <taxon>Dacryopinax</taxon>
    </lineage>
</organism>
<evidence type="ECO:0000313" key="12">
    <source>
        <dbReference type="EMBL" id="EJU03852.1"/>
    </source>
</evidence>
<dbReference type="Gene3D" id="3.50.50.60">
    <property type="entry name" value="FAD/NAD(P)-binding domain"/>
    <property type="match status" value="1"/>
</dbReference>
<proteinExistence type="inferred from homology"/>
<feature type="domain" description="Glucose-methanol-choline oxidoreductase N-terminal" evidence="11">
    <location>
        <begin position="325"/>
        <end position="339"/>
    </location>
</feature>
<keyword evidence="9" id="KW-0812">Transmembrane</keyword>
<dbReference type="GO" id="GO:0016614">
    <property type="term" value="F:oxidoreductase activity, acting on CH-OH group of donors"/>
    <property type="evidence" value="ECO:0007669"/>
    <property type="project" value="InterPro"/>
</dbReference>
<dbReference type="Proteomes" id="UP000030653">
    <property type="component" value="Unassembled WGS sequence"/>
</dbReference>
<evidence type="ECO:0000256" key="1">
    <source>
        <dbReference type="ARBA" id="ARBA00001974"/>
    </source>
</evidence>
<evidence type="ECO:0000256" key="10">
    <source>
        <dbReference type="SAM" id="SignalP"/>
    </source>
</evidence>
<dbReference type="Pfam" id="PF05199">
    <property type="entry name" value="GMC_oxred_C"/>
    <property type="match status" value="1"/>
</dbReference>
<dbReference type="GO" id="GO:0050660">
    <property type="term" value="F:flavin adenine dinucleotide binding"/>
    <property type="evidence" value="ECO:0007669"/>
    <property type="project" value="InterPro"/>
</dbReference>
<feature type="compositionally biased region" description="Low complexity" evidence="8">
    <location>
        <begin position="642"/>
        <end position="664"/>
    </location>
</feature>
<sequence length="692" mass="72120">MRRSCRLAAFLGLAALAAADLRHQPLSTHHKRVASSGIIYDGQIASSYDYVIVGGGLAGLVLASRLSEDANATVLVLESGDTGDAVRSSIDTPGDAYYSSLLGTSYDWQFETVPQEMLDNHAVSWPRGRLLGGSTAVNGMYLVRPSQLEFDTWAQLQGGAAGANDWSWSGMFPMMKKSENFTAPSAAISDAGAIQYDINSHGTAGPVHYSFPGYIVPAVGNWTETLDWIGIVPNPDPDGGQGWGAFIATSSINPDNLTRSYSRSTYIDPLPPRPNLAILPNATVTRLILAQSGQVVNATAVEFQAYDGAPVQTVGVNREALLCGGAIGSPTVLMRSGIGPTNILQPLGISTYVNLPGVGQHLQDHLSGEVVFSTTAETAASIHSSGSDPSSAFLSFINSAIAYPNITDLLGDYAPTFQSDILNNLTSSASSLVPSTDPTVIAGYKATYNALANTILPSQVGQIELLFSLTGTSFGANSIAIQAAGQHPFSRGQLYINSTSAFDKPIIDPGYLTHPADIIVLREGLKLARTLGQTFPLNAVITGELSPGSTVSTDDEWDNWLVGVVGTEYHPASSCSMLPLDQGGVVDPSLHVYGTGNVRVVDASVFPIEFSAHLMVPTYGLAEQAAQMIRQLWNEGVTPSQATATATGSLGPSSSGTTGATPTAGAKSAVLGLSPASFLAVGVAAALGALVL</sequence>
<keyword evidence="9" id="KW-1133">Transmembrane helix</keyword>